<evidence type="ECO:0000256" key="1">
    <source>
        <dbReference type="SAM" id="MobiDB-lite"/>
    </source>
</evidence>
<feature type="compositionally biased region" description="Basic and acidic residues" evidence="1">
    <location>
        <begin position="7"/>
        <end position="25"/>
    </location>
</feature>
<dbReference type="AlphaFoldDB" id="A0A1R3FYC4"/>
<protein>
    <submittedName>
        <fullName evidence="2">Uncharacterized protein</fullName>
    </submittedName>
</protein>
<dbReference type="Gramene" id="OMO50839">
    <property type="protein sequence ID" value="OMO50839"/>
    <property type="gene ID" value="CCACVL1_30213"/>
</dbReference>
<proteinExistence type="predicted"/>
<reference evidence="2 3" key="1">
    <citation type="submission" date="2013-09" db="EMBL/GenBank/DDBJ databases">
        <title>Corchorus capsularis genome sequencing.</title>
        <authorList>
            <person name="Alam M."/>
            <person name="Haque M.S."/>
            <person name="Islam M.S."/>
            <person name="Emdad E.M."/>
            <person name="Islam M.M."/>
            <person name="Ahmed B."/>
            <person name="Halim A."/>
            <person name="Hossen Q.M.M."/>
            <person name="Hossain M.Z."/>
            <person name="Ahmed R."/>
            <person name="Khan M.M."/>
            <person name="Islam R."/>
            <person name="Rashid M.M."/>
            <person name="Khan S.A."/>
            <person name="Rahman M.S."/>
            <person name="Alam M."/>
        </authorList>
    </citation>
    <scope>NUCLEOTIDE SEQUENCE [LARGE SCALE GENOMIC DNA]</scope>
    <source>
        <strain evidence="3">cv. CVL-1</strain>
        <tissue evidence="2">Whole seedling</tissue>
    </source>
</reference>
<evidence type="ECO:0000313" key="3">
    <source>
        <dbReference type="Proteomes" id="UP000188268"/>
    </source>
</evidence>
<name>A0A1R3FYC4_COCAP</name>
<sequence length="25" mass="2883">GPNQSVREAELCQRVRERNRVGNQS</sequence>
<dbReference type="Proteomes" id="UP000188268">
    <property type="component" value="Unassembled WGS sequence"/>
</dbReference>
<gene>
    <name evidence="2" type="ORF">CCACVL1_30213</name>
</gene>
<feature type="non-terminal residue" evidence="2">
    <location>
        <position position="1"/>
    </location>
</feature>
<dbReference type="EMBL" id="AWWV01016021">
    <property type="protein sequence ID" value="OMO50839.1"/>
    <property type="molecule type" value="Genomic_DNA"/>
</dbReference>
<evidence type="ECO:0000313" key="2">
    <source>
        <dbReference type="EMBL" id="OMO50839.1"/>
    </source>
</evidence>
<accession>A0A1R3FYC4</accession>
<feature type="region of interest" description="Disordered" evidence="1">
    <location>
        <begin position="1"/>
        <end position="25"/>
    </location>
</feature>
<keyword evidence="3" id="KW-1185">Reference proteome</keyword>
<comment type="caution">
    <text evidence="2">The sequence shown here is derived from an EMBL/GenBank/DDBJ whole genome shotgun (WGS) entry which is preliminary data.</text>
</comment>
<organism evidence="2 3">
    <name type="scientific">Corchorus capsularis</name>
    <name type="common">Jute</name>
    <dbReference type="NCBI Taxonomy" id="210143"/>
    <lineage>
        <taxon>Eukaryota</taxon>
        <taxon>Viridiplantae</taxon>
        <taxon>Streptophyta</taxon>
        <taxon>Embryophyta</taxon>
        <taxon>Tracheophyta</taxon>
        <taxon>Spermatophyta</taxon>
        <taxon>Magnoliopsida</taxon>
        <taxon>eudicotyledons</taxon>
        <taxon>Gunneridae</taxon>
        <taxon>Pentapetalae</taxon>
        <taxon>rosids</taxon>
        <taxon>malvids</taxon>
        <taxon>Malvales</taxon>
        <taxon>Malvaceae</taxon>
        <taxon>Grewioideae</taxon>
        <taxon>Apeibeae</taxon>
        <taxon>Corchorus</taxon>
    </lineage>
</organism>